<evidence type="ECO:0000256" key="9">
    <source>
        <dbReference type="ARBA" id="ARBA00023002"/>
    </source>
</evidence>
<dbReference type="AlphaFoldDB" id="A0A8J2NUD2"/>
<dbReference type="PANTHER" id="PTHR24291:SF189">
    <property type="entry name" value="CYTOCHROME P450 4C3-RELATED"/>
    <property type="match status" value="1"/>
</dbReference>
<dbReference type="PROSITE" id="PS00086">
    <property type="entry name" value="CYTOCHROME_P450"/>
    <property type="match status" value="1"/>
</dbReference>
<dbReference type="Proteomes" id="UP000708208">
    <property type="component" value="Unassembled WGS sequence"/>
</dbReference>
<dbReference type="GO" id="GO:0004497">
    <property type="term" value="F:monooxygenase activity"/>
    <property type="evidence" value="ECO:0007669"/>
    <property type="project" value="UniProtKB-KW"/>
</dbReference>
<evidence type="ECO:0008006" key="15">
    <source>
        <dbReference type="Google" id="ProtNLM"/>
    </source>
</evidence>
<dbReference type="InterPro" id="IPR050196">
    <property type="entry name" value="Cytochrome_P450_Monoox"/>
</dbReference>
<keyword evidence="10 12" id="KW-0408">Iron</keyword>
<evidence type="ECO:0000256" key="3">
    <source>
        <dbReference type="ARBA" id="ARBA00004586"/>
    </source>
</evidence>
<protein>
    <recommendedName>
        <fullName evidence="15">Cytochrome P450</fullName>
    </recommendedName>
</protein>
<evidence type="ECO:0000256" key="1">
    <source>
        <dbReference type="ARBA" id="ARBA00001971"/>
    </source>
</evidence>
<name>A0A8J2NUD2_9HEXA</name>
<dbReference type="InterPro" id="IPR001128">
    <property type="entry name" value="Cyt_P450"/>
</dbReference>
<keyword evidence="8" id="KW-0492">Microsome</keyword>
<keyword evidence="11" id="KW-0472">Membrane</keyword>
<dbReference type="PANTHER" id="PTHR24291">
    <property type="entry name" value="CYTOCHROME P450 FAMILY 4"/>
    <property type="match status" value="1"/>
</dbReference>
<dbReference type="Pfam" id="PF00067">
    <property type="entry name" value="p450"/>
    <property type="match status" value="1"/>
</dbReference>
<keyword evidence="5 12" id="KW-0349">Heme</keyword>
<evidence type="ECO:0000256" key="10">
    <source>
        <dbReference type="ARBA" id="ARBA00023004"/>
    </source>
</evidence>
<proteinExistence type="inferred from homology"/>
<keyword evidence="14" id="KW-1185">Reference proteome</keyword>
<organism evidence="13 14">
    <name type="scientific">Allacma fusca</name>
    <dbReference type="NCBI Taxonomy" id="39272"/>
    <lineage>
        <taxon>Eukaryota</taxon>
        <taxon>Metazoa</taxon>
        <taxon>Ecdysozoa</taxon>
        <taxon>Arthropoda</taxon>
        <taxon>Hexapoda</taxon>
        <taxon>Collembola</taxon>
        <taxon>Symphypleona</taxon>
        <taxon>Sminthuridae</taxon>
        <taxon>Allacma</taxon>
    </lineage>
</organism>
<dbReference type="GO" id="GO:0020037">
    <property type="term" value="F:heme binding"/>
    <property type="evidence" value="ECO:0007669"/>
    <property type="project" value="InterPro"/>
</dbReference>
<evidence type="ECO:0000313" key="14">
    <source>
        <dbReference type="Proteomes" id="UP000708208"/>
    </source>
</evidence>
<comment type="subcellular location">
    <subcellularLocation>
        <location evidence="3">Endoplasmic reticulum membrane</location>
    </subcellularLocation>
    <subcellularLocation>
        <location evidence="2">Microsome membrane</location>
    </subcellularLocation>
</comment>
<accession>A0A8J2NUD2</accession>
<evidence type="ECO:0000256" key="8">
    <source>
        <dbReference type="ARBA" id="ARBA00022848"/>
    </source>
</evidence>
<keyword evidence="12" id="KW-0503">Monooxygenase</keyword>
<gene>
    <name evidence="13" type="ORF">AFUS01_LOCUS8128</name>
</gene>
<dbReference type="EMBL" id="CAJVCH010055788">
    <property type="protein sequence ID" value="CAG7718757.1"/>
    <property type="molecule type" value="Genomic_DNA"/>
</dbReference>
<dbReference type="GO" id="GO:0005506">
    <property type="term" value="F:iron ion binding"/>
    <property type="evidence" value="ECO:0007669"/>
    <property type="project" value="InterPro"/>
</dbReference>
<keyword evidence="9 12" id="KW-0560">Oxidoreductase</keyword>
<dbReference type="OrthoDB" id="1470350at2759"/>
<reference evidence="13" key="1">
    <citation type="submission" date="2021-06" db="EMBL/GenBank/DDBJ databases">
        <authorList>
            <person name="Hodson N. C."/>
            <person name="Mongue J. A."/>
            <person name="Jaron S. K."/>
        </authorList>
    </citation>
    <scope>NUCLEOTIDE SEQUENCE</scope>
</reference>
<evidence type="ECO:0000256" key="7">
    <source>
        <dbReference type="ARBA" id="ARBA00022824"/>
    </source>
</evidence>
<sequence>MIVTQILGLVSITALFFHFLKKIRKDSFFDRFSGPLMLPFLGNIWFLARSSERLKNLEVLQQKYGNRVVMATGLKKILIVFHPDDVAKVLSSKEVNRSSLYDLIFTDWLGPTCLITAKGKEYFRMRKLYQPSFAYKHVDNFELNFNAHSKTLLNILKKNSAKGIASEVRWLLTLCTLDTISEYLMGKSMECLAKMDNKYATAVHNETKFVNKRIYMPWLWPDIFWNMSSIGREEKKTRKYMQVLMDKMVQERKAEIILNNAQKSSQATGASNPEERSETMLDYAIREQLQGRTEFTDRYIRDLLNSAILAGHETTAAGLTFALYLLAKNPEEQAKLHAELDEVFGNDRDRIVETSDLPKLKFMECCIKETERLYPPIPLMPRTPEEDLELDKNCVIPKGLDVMVSPWVAHRLPEFFPEPEEFRPSRFFPENCIGRHPYAYLAFSAGPRNCMGIKFAIAQEKIILAAIFRNFTVELEDPTLKLLPVGDIVMFPKNGLKIKLSPR</sequence>
<dbReference type="GO" id="GO:0016705">
    <property type="term" value="F:oxidoreductase activity, acting on paired donors, with incorporation or reduction of molecular oxygen"/>
    <property type="evidence" value="ECO:0007669"/>
    <property type="project" value="InterPro"/>
</dbReference>
<evidence type="ECO:0000256" key="5">
    <source>
        <dbReference type="ARBA" id="ARBA00022617"/>
    </source>
</evidence>
<evidence type="ECO:0000313" key="13">
    <source>
        <dbReference type="EMBL" id="CAG7718757.1"/>
    </source>
</evidence>
<comment type="cofactor">
    <cofactor evidence="1">
        <name>heme</name>
        <dbReference type="ChEBI" id="CHEBI:30413"/>
    </cofactor>
</comment>
<evidence type="ECO:0000256" key="6">
    <source>
        <dbReference type="ARBA" id="ARBA00022723"/>
    </source>
</evidence>
<evidence type="ECO:0000256" key="2">
    <source>
        <dbReference type="ARBA" id="ARBA00004524"/>
    </source>
</evidence>
<keyword evidence="7" id="KW-0256">Endoplasmic reticulum</keyword>
<comment type="caution">
    <text evidence="13">The sequence shown here is derived from an EMBL/GenBank/DDBJ whole genome shotgun (WGS) entry which is preliminary data.</text>
</comment>
<keyword evidence="6 12" id="KW-0479">Metal-binding</keyword>
<evidence type="ECO:0000256" key="4">
    <source>
        <dbReference type="ARBA" id="ARBA00010617"/>
    </source>
</evidence>
<dbReference type="GO" id="GO:0005789">
    <property type="term" value="C:endoplasmic reticulum membrane"/>
    <property type="evidence" value="ECO:0007669"/>
    <property type="project" value="UniProtKB-SubCell"/>
</dbReference>
<evidence type="ECO:0000256" key="11">
    <source>
        <dbReference type="ARBA" id="ARBA00023136"/>
    </source>
</evidence>
<dbReference type="InterPro" id="IPR017972">
    <property type="entry name" value="Cyt_P450_CS"/>
</dbReference>
<evidence type="ECO:0000256" key="12">
    <source>
        <dbReference type="RuleBase" id="RU000461"/>
    </source>
</evidence>
<comment type="similarity">
    <text evidence="4 12">Belongs to the cytochrome P450 family.</text>
</comment>